<name>A0A1T5FEU2_9SPHI</name>
<dbReference type="PANTHER" id="PTHR30373:SF2">
    <property type="entry name" value="UPF0603 PROTEIN YGCG"/>
    <property type="match status" value="1"/>
</dbReference>
<evidence type="ECO:0000313" key="3">
    <source>
        <dbReference type="EMBL" id="SKB94685.1"/>
    </source>
</evidence>
<keyword evidence="1" id="KW-0472">Membrane</keyword>
<feature type="domain" description="TPM" evidence="2">
    <location>
        <begin position="43"/>
        <end position="166"/>
    </location>
</feature>
<feature type="transmembrane region" description="Helical" evidence="1">
    <location>
        <begin position="186"/>
        <end position="202"/>
    </location>
</feature>
<reference evidence="4" key="1">
    <citation type="submission" date="2017-02" db="EMBL/GenBank/DDBJ databases">
        <authorList>
            <person name="Varghese N."/>
            <person name="Submissions S."/>
        </authorList>
    </citation>
    <scope>NUCLEOTIDE SEQUENCE [LARGE SCALE GENOMIC DNA]</scope>
    <source>
        <strain evidence="4">DSM 22385</strain>
    </source>
</reference>
<evidence type="ECO:0000259" key="2">
    <source>
        <dbReference type="Pfam" id="PF04536"/>
    </source>
</evidence>
<protein>
    <recommendedName>
        <fullName evidence="2">TPM domain-containing protein</fullName>
    </recommendedName>
</protein>
<dbReference type="STRING" id="572036.SAMN05661099_3640"/>
<dbReference type="InterPro" id="IPR007621">
    <property type="entry name" value="TPM_dom"/>
</dbReference>
<dbReference type="Proteomes" id="UP000189981">
    <property type="component" value="Unassembled WGS sequence"/>
</dbReference>
<evidence type="ECO:0000256" key="1">
    <source>
        <dbReference type="SAM" id="Phobius"/>
    </source>
</evidence>
<sequence>MGSYLIQRKFEMKLKYILYTLLLLLVNTLAFAQTFPAKPNRLVNDYTQTLSSDQVNRLEQKLVSFNDSTSTQIAVVIIKSLEGYDVADYTQRLAESWGVGGEKNNNGVVLLVSLGDRKVTIQTGYGVEGALPDAIARRIIENEITPNFKSGDYFAGINQGTDAIISYTKGEYKNDTPKARKKSRSSFVPFIVIFIVLILAAIKRGGGGGGGSQVIGGRGSASPFWWLLLGSQLGRGSGGGGGFGGFSGGGGGFGGGGGGFGGFGGGSFGGGGASGSW</sequence>
<proteinExistence type="predicted"/>
<evidence type="ECO:0000313" key="4">
    <source>
        <dbReference type="Proteomes" id="UP000189981"/>
    </source>
</evidence>
<dbReference type="Gene3D" id="3.10.310.50">
    <property type="match status" value="1"/>
</dbReference>
<keyword evidence="4" id="KW-1185">Reference proteome</keyword>
<keyword evidence="1" id="KW-1133">Transmembrane helix</keyword>
<dbReference type="EMBL" id="FUYR01000009">
    <property type="protein sequence ID" value="SKB94685.1"/>
    <property type="molecule type" value="Genomic_DNA"/>
</dbReference>
<accession>A0A1T5FEU2</accession>
<dbReference type="Pfam" id="PF04536">
    <property type="entry name" value="TPM_phosphatase"/>
    <property type="match status" value="1"/>
</dbReference>
<dbReference type="PANTHER" id="PTHR30373">
    <property type="entry name" value="UPF0603 PROTEIN YGCG"/>
    <property type="match status" value="1"/>
</dbReference>
<gene>
    <name evidence="3" type="ORF">SAMN05661099_3640</name>
</gene>
<dbReference type="AlphaFoldDB" id="A0A1T5FEU2"/>
<organism evidence="3 4">
    <name type="scientific">Daejeonella lutea</name>
    <dbReference type="NCBI Taxonomy" id="572036"/>
    <lineage>
        <taxon>Bacteria</taxon>
        <taxon>Pseudomonadati</taxon>
        <taxon>Bacteroidota</taxon>
        <taxon>Sphingobacteriia</taxon>
        <taxon>Sphingobacteriales</taxon>
        <taxon>Sphingobacteriaceae</taxon>
        <taxon>Daejeonella</taxon>
    </lineage>
</organism>
<keyword evidence="1" id="KW-0812">Transmembrane</keyword>